<feature type="domain" description="Thioesterase" evidence="3">
    <location>
        <begin position="53"/>
        <end position="127"/>
    </location>
</feature>
<evidence type="ECO:0000256" key="2">
    <source>
        <dbReference type="ARBA" id="ARBA00022801"/>
    </source>
</evidence>
<protein>
    <submittedName>
        <fullName evidence="4">PaaI family thioesterase</fullName>
    </submittedName>
</protein>
<comment type="caution">
    <text evidence="4">The sequence shown here is derived from an EMBL/GenBank/DDBJ whole genome shotgun (WGS) entry which is preliminary data.</text>
</comment>
<evidence type="ECO:0000259" key="3">
    <source>
        <dbReference type="Pfam" id="PF03061"/>
    </source>
</evidence>
<dbReference type="InterPro" id="IPR039298">
    <property type="entry name" value="ACOT13"/>
</dbReference>
<keyword evidence="5" id="KW-1185">Reference proteome</keyword>
<dbReference type="GO" id="GO:0047617">
    <property type="term" value="F:fatty acyl-CoA hydrolase activity"/>
    <property type="evidence" value="ECO:0007669"/>
    <property type="project" value="InterPro"/>
</dbReference>
<dbReference type="Gene3D" id="3.10.129.10">
    <property type="entry name" value="Hotdog Thioesterase"/>
    <property type="match status" value="1"/>
</dbReference>
<keyword evidence="2" id="KW-0378">Hydrolase</keyword>
<sequence>MEGDLELRRFVKKMEEAAKGTFWEELGCVLVRAEPGITVVTLDAGSRHLNGIGILHGGVHASLLDNTMGITAMVARPNDKIVTTNLNVHYLSPLGPGPVTVTAELIHESRKMVTVFGKIEDESGRLGSWGSGSFRVLAAD</sequence>
<dbReference type="Pfam" id="PF03061">
    <property type="entry name" value="4HBT"/>
    <property type="match status" value="1"/>
</dbReference>
<dbReference type="NCBIfam" id="TIGR00369">
    <property type="entry name" value="unchar_dom_1"/>
    <property type="match status" value="1"/>
</dbReference>
<comment type="similarity">
    <text evidence="1">Belongs to the thioesterase PaaI family.</text>
</comment>
<dbReference type="EMBL" id="RBAH01000009">
    <property type="protein sequence ID" value="RKN84180.1"/>
    <property type="molecule type" value="Genomic_DNA"/>
</dbReference>
<proteinExistence type="inferred from homology"/>
<dbReference type="InterPro" id="IPR006683">
    <property type="entry name" value="Thioestr_dom"/>
</dbReference>
<evidence type="ECO:0000256" key="1">
    <source>
        <dbReference type="ARBA" id="ARBA00008324"/>
    </source>
</evidence>
<reference evidence="4 5" key="1">
    <citation type="journal article" date="2007" name="Int. J. Syst. Evol. Microbiol.">
        <title>Paenibacillus ginsengarvi sp. nov., isolated from soil from ginseng cultivation.</title>
        <authorList>
            <person name="Yoon M.H."/>
            <person name="Ten L.N."/>
            <person name="Im W.T."/>
        </authorList>
    </citation>
    <scope>NUCLEOTIDE SEQUENCE [LARGE SCALE GENOMIC DNA]</scope>
    <source>
        <strain evidence="4 5">KCTC 13059</strain>
    </source>
</reference>
<name>A0A3B0CG44_9BACL</name>
<dbReference type="InterPro" id="IPR029069">
    <property type="entry name" value="HotDog_dom_sf"/>
</dbReference>
<accession>A0A3B0CG44</accession>
<dbReference type="Proteomes" id="UP000282311">
    <property type="component" value="Unassembled WGS sequence"/>
</dbReference>
<dbReference type="PANTHER" id="PTHR21660:SF1">
    <property type="entry name" value="ACYL-COENZYME A THIOESTERASE 13"/>
    <property type="match status" value="1"/>
</dbReference>
<organism evidence="4 5">
    <name type="scientific">Paenibacillus ginsengarvi</name>
    <dbReference type="NCBI Taxonomy" id="400777"/>
    <lineage>
        <taxon>Bacteria</taxon>
        <taxon>Bacillati</taxon>
        <taxon>Bacillota</taxon>
        <taxon>Bacilli</taxon>
        <taxon>Bacillales</taxon>
        <taxon>Paenibacillaceae</taxon>
        <taxon>Paenibacillus</taxon>
    </lineage>
</organism>
<dbReference type="RefSeq" id="WP_120747915.1">
    <property type="nucleotide sequence ID" value="NZ_RBAH01000009.1"/>
</dbReference>
<evidence type="ECO:0000313" key="5">
    <source>
        <dbReference type="Proteomes" id="UP000282311"/>
    </source>
</evidence>
<gene>
    <name evidence="4" type="ORF">D7M11_14320</name>
</gene>
<dbReference type="SUPFAM" id="SSF54637">
    <property type="entry name" value="Thioesterase/thiol ester dehydrase-isomerase"/>
    <property type="match status" value="1"/>
</dbReference>
<dbReference type="OrthoDB" id="2139465at2"/>
<dbReference type="AlphaFoldDB" id="A0A3B0CG44"/>
<dbReference type="InterPro" id="IPR003736">
    <property type="entry name" value="PAAI_dom"/>
</dbReference>
<dbReference type="PANTHER" id="PTHR21660">
    <property type="entry name" value="THIOESTERASE SUPERFAMILY MEMBER-RELATED"/>
    <property type="match status" value="1"/>
</dbReference>
<evidence type="ECO:0000313" key="4">
    <source>
        <dbReference type="EMBL" id="RKN84180.1"/>
    </source>
</evidence>
<dbReference type="CDD" id="cd03443">
    <property type="entry name" value="PaaI_thioesterase"/>
    <property type="match status" value="1"/>
</dbReference>